<dbReference type="Proteomes" id="UP000092993">
    <property type="component" value="Unassembled WGS sequence"/>
</dbReference>
<dbReference type="Gene3D" id="2.60.40.790">
    <property type="match status" value="1"/>
</dbReference>
<evidence type="ECO:0000256" key="2">
    <source>
        <dbReference type="PROSITE-ProRule" id="PRU00285"/>
    </source>
</evidence>
<keyword evidence="6" id="KW-1185">Reference proteome</keyword>
<dbReference type="InterPro" id="IPR008978">
    <property type="entry name" value="HSP20-like_chaperone"/>
</dbReference>
<evidence type="ECO:0000313" key="5">
    <source>
        <dbReference type="EMBL" id="OBZ74880.1"/>
    </source>
</evidence>
<keyword evidence="1 5" id="KW-0346">Stress response</keyword>
<organism evidence="5 6">
    <name type="scientific">Grifola frondosa</name>
    <name type="common">Maitake</name>
    <name type="synonym">Polyporus frondosus</name>
    <dbReference type="NCBI Taxonomy" id="5627"/>
    <lineage>
        <taxon>Eukaryota</taxon>
        <taxon>Fungi</taxon>
        <taxon>Dikarya</taxon>
        <taxon>Basidiomycota</taxon>
        <taxon>Agaricomycotina</taxon>
        <taxon>Agaricomycetes</taxon>
        <taxon>Polyporales</taxon>
        <taxon>Grifolaceae</taxon>
        <taxon>Grifola</taxon>
    </lineage>
</organism>
<dbReference type="AlphaFoldDB" id="A0A1C7MDA5"/>
<feature type="domain" description="SHSP" evidence="4">
    <location>
        <begin position="74"/>
        <end position="186"/>
    </location>
</feature>
<dbReference type="InterPro" id="IPR002068">
    <property type="entry name" value="A-crystallin/Hsp20_dom"/>
</dbReference>
<accession>A0A1C7MDA5</accession>
<dbReference type="PANTHER" id="PTHR11527">
    <property type="entry name" value="HEAT-SHOCK PROTEIN 20 FAMILY MEMBER"/>
    <property type="match status" value="1"/>
</dbReference>
<evidence type="ECO:0000256" key="3">
    <source>
        <dbReference type="RuleBase" id="RU003616"/>
    </source>
</evidence>
<dbReference type="OMA" id="FFHDPFA"/>
<dbReference type="Pfam" id="PF00011">
    <property type="entry name" value="HSP20"/>
    <property type="match status" value="1"/>
</dbReference>
<dbReference type="STRING" id="5627.A0A1C7MDA5"/>
<sequence>MTDLWYINPSTPFFKVYSYTTFTVNFITPLHSRINMSLSTFFNEPFYSASDFDRLFDQAFNARSAVQPRQNVNTAPRPLRPRLDYHEDEAKNLVTATFELPGLTKGDVQIDVQDNVLTVSGESTVSPDRDEKGYAVRERRYGKFSRSLLLPQGIKRRNQGGDGEWYPDHHVPKVTAEQVPKKITIA</sequence>
<dbReference type="OrthoDB" id="1431247at2759"/>
<evidence type="ECO:0000256" key="1">
    <source>
        <dbReference type="ARBA" id="ARBA00023016"/>
    </source>
</evidence>
<reference evidence="5 6" key="1">
    <citation type="submission" date="2016-03" db="EMBL/GenBank/DDBJ databases">
        <title>Whole genome sequencing of Grifola frondosa 9006-11.</title>
        <authorList>
            <person name="Min B."/>
            <person name="Park H."/>
            <person name="Kim J.-G."/>
            <person name="Cho H."/>
            <person name="Oh Y.-L."/>
            <person name="Kong W.-S."/>
            <person name="Choi I.-G."/>
        </authorList>
    </citation>
    <scope>NUCLEOTIDE SEQUENCE [LARGE SCALE GENOMIC DNA]</scope>
    <source>
        <strain evidence="5 6">9006-11</strain>
    </source>
</reference>
<dbReference type="SUPFAM" id="SSF49764">
    <property type="entry name" value="HSP20-like chaperones"/>
    <property type="match status" value="1"/>
</dbReference>
<protein>
    <submittedName>
        <fullName evidence="5">Small heat shock protein C4</fullName>
    </submittedName>
</protein>
<name>A0A1C7MDA5_GRIFR</name>
<dbReference type="InterPro" id="IPR031107">
    <property type="entry name" value="Small_HSP"/>
</dbReference>
<comment type="similarity">
    <text evidence="2 3">Belongs to the small heat shock protein (HSP20) family.</text>
</comment>
<comment type="caution">
    <text evidence="5">The sequence shown here is derived from an EMBL/GenBank/DDBJ whole genome shotgun (WGS) entry which is preliminary data.</text>
</comment>
<dbReference type="EMBL" id="LUGG01000005">
    <property type="protein sequence ID" value="OBZ74880.1"/>
    <property type="molecule type" value="Genomic_DNA"/>
</dbReference>
<dbReference type="PROSITE" id="PS01031">
    <property type="entry name" value="SHSP"/>
    <property type="match status" value="1"/>
</dbReference>
<evidence type="ECO:0000259" key="4">
    <source>
        <dbReference type="PROSITE" id="PS01031"/>
    </source>
</evidence>
<proteinExistence type="inferred from homology"/>
<gene>
    <name evidence="5" type="primary">hspc4-1_1</name>
    <name evidence="5" type="ORF">A0H81_05147</name>
</gene>
<dbReference type="CDD" id="cd06464">
    <property type="entry name" value="ACD_sHsps-like"/>
    <property type="match status" value="1"/>
</dbReference>
<evidence type="ECO:0000313" key="6">
    <source>
        <dbReference type="Proteomes" id="UP000092993"/>
    </source>
</evidence>